<dbReference type="Pfam" id="PF01871">
    <property type="entry name" value="AMMECR1"/>
    <property type="match status" value="1"/>
</dbReference>
<proteinExistence type="inferred from homology"/>
<dbReference type="SUPFAM" id="SSF143447">
    <property type="entry name" value="AMMECR1-like"/>
    <property type="match status" value="1"/>
</dbReference>
<evidence type="ECO:0000259" key="2">
    <source>
        <dbReference type="PROSITE" id="PS51112"/>
    </source>
</evidence>
<dbReference type="EMBL" id="MK072251">
    <property type="protein sequence ID" value="AYV80877.1"/>
    <property type="molecule type" value="Genomic_DNA"/>
</dbReference>
<dbReference type="Pfam" id="PF01875">
    <property type="entry name" value="Memo"/>
    <property type="match status" value="1"/>
</dbReference>
<dbReference type="Gene3D" id="3.40.830.10">
    <property type="entry name" value="LigB-like"/>
    <property type="match status" value="1"/>
</dbReference>
<evidence type="ECO:0000256" key="1">
    <source>
        <dbReference type="ARBA" id="ARBA00006315"/>
    </source>
</evidence>
<gene>
    <name evidence="3" type="ORF">Harvfovirus9_7</name>
</gene>
<dbReference type="NCBIfam" id="TIGR04336">
    <property type="entry name" value="AmmeMemoSam_B"/>
    <property type="match status" value="1"/>
</dbReference>
<reference evidence="3" key="1">
    <citation type="submission" date="2018-10" db="EMBL/GenBank/DDBJ databases">
        <title>Hidden diversity of soil giant viruses.</title>
        <authorList>
            <person name="Schulz F."/>
            <person name="Alteio L."/>
            <person name="Goudeau D."/>
            <person name="Ryan E.M."/>
            <person name="Malmstrom R.R."/>
            <person name="Blanchard J."/>
            <person name="Woyke T."/>
        </authorList>
    </citation>
    <scope>NUCLEOTIDE SEQUENCE</scope>
    <source>
        <strain evidence="3">HAV1</strain>
    </source>
</reference>
<dbReference type="PROSITE" id="PS51112">
    <property type="entry name" value="AMMECR1"/>
    <property type="match status" value="1"/>
</dbReference>
<accession>A0A3G5A0Z1</accession>
<evidence type="ECO:0000313" key="3">
    <source>
        <dbReference type="EMBL" id="AYV80877.1"/>
    </source>
</evidence>
<dbReference type="CDD" id="cd07361">
    <property type="entry name" value="MEMO_like"/>
    <property type="match status" value="1"/>
</dbReference>
<comment type="similarity">
    <text evidence="1">Belongs to the MEMO1 family.</text>
</comment>
<protein>
    <recommendedName>
        <fullName evidence="2">AMMECR1 domain-containing protein</fullName>
    </recommendedName>
</protein>
<dbReference type="InterPro" id="IPR002733">
    <property type="entry name" value="AMMECR1_domain"/>
</dbReference>
<dbReference type="Gene3D" id="3.30.700.20">
    <property type="entry name" value="Hypothetical protein ph0010, domain 1"/>
    <property type="match status" value="1"/>
</dbReference>
<dbReference type="PANTHER" id="PTHR11060:SF0">
    <property type="entry name" value="PROTEIN MEMO1"/>
    <property type="match status" value="1"/>
</dbReference>
<dbReference type="InterPro" id="IPR027485">
    <property type="entry name" value="AMMECR1_N"/>
</dbReference>
<sequence>MDSNNFGSNSVMGDIYYPKNDGQWHEKDFMSQIGNIRDDLYSRNKKPFRYKSFGIIVPHAGYSFCGKTLVKTYDSVDWSIISEVILLCTFHANKNLIVVPSFKHIKYDTDNVISVSDKINSLRDNPLFQVNDDYFLKEHSFRNQLPMLLFFKADVKIIPLLVGNSNNMEQVGGDIMKLFDPHRTLFIVNTDLTHYGENYSNRFDRNILGKECSFRFTLGPISEEEAACVRKKDMEFIKSIEMLNEKDMNSHSSAVCGKNAIRLWIWLVSRIKNNPKIISYSSSRNRNDKSFVTYVGINYPIFYIWELESLVGLPRKIMNIVRGLLGKNPNIDLEDMNTLFKLVKSELNYNYPNNISMGIFVTIEELESDKYRLAGCIGTFYKDANLVDTIIKYTLYSAYDDKRFVSLFLTKEGLDKLLIQGYYRFKLNFLEEDFYVKEEKFWDVYVPCLHGVSLEDGDLRATFLASVMEEQKWLNCMHVTDKKESENKIFYHLLKKMGSKKIKFDPSTMKISLYPCYEFIDY</sequence>
<dbReference type="PANTHER" id="PTHR11060">
    <property type="entry name" value="PROTEIN MEMO1"/>
    <property type="match status" value="1"/>
</dbReference>
<dbReference type="InterPro" id="IPR002737">
    <property type="entry name" value="MEMO1_fam"/>
</dbReference>
<name>A0A3G5A0Z1_9VIRU</name>
<organism evidence="3">
    <name type="scientific">Harvfovirus sp</name>
    <dbReference type="NCBI Taxonomy" id="2487768"/>
    <lineage>
        <taxon>Viruses</taxon>
        <taxon>Varidnaviria</taxon>
        <taxon>Bamfordvirae</taxon>
        <taxon>Nucleocytoviricota</taxon>
        <taxon>Megaviricetes</taxon>
        <taxon>Imitervirales</taxon>
        <taxon>Mimiviridae</taxon>
        <taxon>Klosneuvirinae</taxon>
    </lineage>
</organism>
<feature type="domain" description="AMMECR1" evidence="2">
    <location>
        <begin position="312"/>
        <end position="521"/>
    </location>
</feature>
<dbReference type="InterPro" id="IPR036071">
    <property type="entry name" value="AMMECR1_dom_sf"/>
</dbReference>